<comment type="caution">
    <text evidence="1">The sequence shown here is derived from an EMBL/GenBank/DDBJ whole genome shotgun (WGS) entry which is preliminary data.</text>
</comment>
<evidence type="ECO:0000313" key="2">
    <source>
        <dbReference type="Proteomes" id="UP000831701"/>
    </source>
</evidence>
<proteinExistence type="predicted"/>
<dbReference type="Proteomes" id="UP000831701">
    <property type="component" value="Chromosome 12"/>
</dbReference>
<gene>
    <name evidence="1" type="ORF">L3Q82_010282</name>
</gene>
<evidence type="ECO:0000313" key="1">
    <source>
        <dbReference type="EMBL" id="KAI3365185.1"/>
    </source>
</evidence>
<organism evidence="1 2">
    <name type="scientific">Scortum barcoo</name>
    <name type="common">barcoo grunter</name>
    <dbReference type="NCBI Taxonomy" id="214431"/>
    <lineage>
        <taxon>Eukaryota</taxon>
        <taxon>Metazoa</taxon>
        <taxon>Chordata</taxon>
        <taxon>Craniata</taxon>
        <taxon>Vertebrata</taxon>
        <taxon>Euteleostomi</taxon>
        <taxon>Actinopterygii</taxon>
        <taxon>Neopterygii</taxon>
        <taxon>Teleostei</taxon>
        <taxon>Neoteleostei</taxon>
        <taxon>Acanthomorphata</taxon>
        <taxon>Eupercaria</taxon>
        <taxon>Centrarchiformes</taxon>
        <taxon>Terapontoidei</taxon>
        <taxon>Terapontidae</taxon>
        <taxon>Scortum</taxon>
    </lineage>
</organism>
<accession>A0ACB8WBY5</accession>
<protein>
    <submittedName>
        <fullName evidence="1">Uncharacterized protein</fullName>
    </submittedName>
</protein>
<keyword evidence="2" id="KW-1185">Reference proteome</keyword>
<name>A0ACB8WBY5_9TELE</name>
<sequence length="679" mass="75383">MEVLRPPLINIHGRIYRRNITKEEHYEEEEDFSYMGAPESEELAEDETCDVHLIEQTDKGYRCAIDVPGVLYKYIIGKKGETRRRLEFDTKTSISIPKQGVEGQIVVTGSQKAAVSSAVTRIEVLVESFRKKQPFTHFLSFPLNDPKIQEGFLKFKDEVVKQCSKDHGVDESIFQNPAKLHLTIGTLALLNDMEVRKACEHLQECQNFIRDITEGKPLPLEVTGIEYMNDDPATVDVLYAKVNVKDRSDKLQMIADRLVEYFVSAGLMVREWERVKLHSTVMNTLFRKDTTAENTGVPGRQTTSDREAFDARNVLKSPDNCLSSGEKAGDPCSSSLSFKVLSLEAACSCPRLFTAGSIRAQRRGTKPTLTCTAGRRCGTSATSTVLMPVSGLVRPAKQQLRSPWPLSLGQHCLLKQQQQQQQPRCVCVCVRVYVCGSSARGEDSSAGDNASQSKRHQNMFAVRVVAGLCLLAGFSLQVDVKSGKEAGKAGNFMEDEQWLSTISQYSRKIQHWNRFRDDDYIKNMEENMGSDETCAVHGSLHRLKLWFLCERTAAVDTTKDPCQNVKCSSRHNKVCVAQGYQRAMCVNRKKLEHRVKQSGQLEAHDGSCKPCPVAASSPVCGSDGHNYASECKLEQQACLTGKEVSIMCSGFCPCATASVAVTNADAKRGKCPFSPASLT</sequence>
<reference evidence="1" key="1">
    <citation type="submission" date="2022-04" db="EMBL/GenBank/DDBJ databases">
        <title>Jade perch genome.</title>
        <authorList>
            <person name="Chao B."/>
        </authorList>
    </citation>
    <scope>NUCLEOTIDE SEQUENCE</scope>
    <source>
        <strain evidence="1">CB-2022</strain>
    </source>
</reference>
<dbReference type="EMBL" id="CM041542">
    <property type="protein sequence ID" value="KAI3365185.1"/>
    <property type="molecule type" value="Genomic_DNA"/>
</dbReference>